<gene>
    <name evidence="2" type="ORF">KGMB03357_04940</name>
</gene>
<dbReference type="InterPro" id="IPR021359">
    <property type="entry name" value="DUF2812"/>
</dbReference>
<evidence type="ECO:0000256" key="1">
    <source>
        <dbReference type="SAM" id="Phobius"/>
    </source>
</evidence>
<evidence type="ECO:0000313" key="2">
    <source>
        <dbReference type="EMBL" id="GCB28833.1"/>
    </source>
</evidence>
<reference evidence="2 3" key="1">
    <citation type="submission" date="2018-10" db="EMBL/GenBank/DDBJ databases">
        <title>Draft Genome Sequence of Anaerotignum sp. KCTC 15736.</title>
        <authorList>
            <person name="Choi S.H."/>
            <person name="Kim J.S."/>
            <person name="Kang S.W."/>
            <person name="Lee J.S."/>
            <person name="Park S.H."/>
        </authorList>
    </citation>
    <scope>NUCLEOTIDE SEQUENCE [LARGE SCALE GENOMIC DNA]</scope>
    <source>
        <strain evidence="2 3">KCTC 15736</strain>
    </source>
</reference>
<keyword evidence="1" id="KW-1133">Transmembrane helix</keyword>
<name>A0A401LB88_9FIRM</name>
<keyword evidence="3" id="KW-1185">Reference proteome</keyword>
<accession>A0A401LB88</accession>
<feature type="transmembrane region" description="Helical" evidence="1">
    <location>
        <begin position="149"/>
        <end position="170"/>
    </location>
</feature>
<dbReference type="Proteomes" id="UP000287361">
    <property type="component" value="Unassembled WGS sequence"/>
</dbReference>
<organism evidence="2 3">
    <name type="scientific">Anaerotignum faecicola</name>
    <dbReference type="NCBI Taxonomy" id="2358141"/>
    <lineage>
        <taxon>Bacteria</taxon>
        <taxon>Bacillati</taxon>
        <taxon>Bacillota</taxon>
        <taxon>Clostridia</taxon>
        <taxon>Lachnospirales</taxon>
        <taxon>Anaerotignaceae</taxon>
        <taxon>Anaerotignum</taxon>
    </lineage>
</organism>
<protein>
    <recommendedName>
        <fullName evidence="4">DUF2812 domain-containing protein</fullName>
    </recommendedName>
</protein>
<feature type="transmembrane region" description="Helical" evidence="1">
    <location>
        <begin position="227"/>
        <end position="245"/>
    </location>
</feature>
<dbReference type="Pfam" id="PF11193">
    <property type="entry name" value="DUF2812"/>
    <property type="match status" value="1"/>
</dbReference>
<evidence type="ECO:0008006" key="4">
    <source>
        <dbReference type="Google" id="ProtNLM"/>
    </source>
</evidence>
<feature type="transmembrane region" description="Helical" evidence="1">
    <location>
        <begin position="176"/>
        <end position="197"/>
    </location>
</feature>
<keyword evidence="1" id="KW-0812">Transmembrane</keyword>
<comment type="caution">
    <text evidence="2">The sequence shown here is derived from an EMBL/GenBank/DDBJ whole genome shotgun (WGS) entry which is preliminary data.</text>
</comment>
<keyword evidence="1" id="KW-0472">Membrane</keyword>
<dbReference type="EMBL" id="BHVZ01000001">
    <property type="protein sequence ID" value="GCB28833.1"/>
    <property type="molecule type" value="Genomic_DNA"/>
</dbReference>
<evidence type="ECO:0000313" key="3">
    <source>
        <dbReference type="Proteomes" id="UP000287361"/>
    </source>
</evidence>
<dbReference type="AlphaFoldDB" id="A0A401LB88"/>
<proteinExistence type="predicted"/>
<sequence>MDKSMVYMKQKIPTKKEGTEIVRGDRCMSRDDRRIKKWRSAGTLGELYLKEMAEQGLLLEDMTHLKYIFREDEPQHLRYRIEELEHVPTDEERAEYAKDGWQEVCHYELDYVFAKECSADEPEVSQEAVLRDLDKKIEKEKGSIRETKIGLLIALVILAVCVFSMGRAALSGDTLLIALRFFGPTALIAFAGGYWEIRKLRRKKERVEDGDIPDEYTNWRKDRVIKAFLALMGVALVVGGIYYGGNFNDKTFDLPKKSTYANLPAVRLESLIDEPLTRCGESVDPAQEGLHMSANQFDGMMYQTIKRMGGLYNYGVEHRFELRTKRDLQTKQYMRNAEGAEWHLNTRYTCFRRERDAEKQYDKNIENERLTEERWQERGHEFPASEEISAEYPAFSRLHVCRTEWSESVSYHVLCSDGEKLMELDYIGRETDPEQLLAEVEKVFAAQEG</sequence>